<evidence type="ECO:0000313" key="2">
    <source>
        <dbReference type="Proteomes" id="UP000001369"/>
    </source>
</evidence>
<dbReference type="Gene3D" id="3.90.1570.10">
    <property type="entry name" value="tt1808, chain A"/>
    <property type="match status" value="1"/>
</dbReference>
<sequence length="206" mass="24371">MGTSQIIDKNKKIKKRKVPKELIYEMRYGKPIYYRDYDKVLEGEKTLEEVMGSSKLQVFIISVILDFLFKTLNSKNYIIATNEAGFQWAPRTWRNLDIAIFDRKKLLEEGINNKYAKTPPEIVIEIDTKADLRKYGDFMNYQREKTQDLLDAGVKKVIWYTTFDKKVMVAEKDKPWIITDWNYEVEIVDNLKLNLGEILIKEVENK</sequence>
<proteinExistence type="predicted"/>
<dbReference type="eggNOG" id="COG4636">
    <property type="taxonomic scope" value="Bacteria"/>
</dbReference>
<reference evidence="1 2" key="1">
    <citation type="journal article" date="2009" name="J. Bacteriol.">
        <title>Complete and draft genome sequences of six members of the Aquificales.</title>
        <authorList>
            <person name="Reysenbach A.L."/>
            <person name="Hamamura N."/>
            <person name="Podar M."/>
            <person name="Griffiths E."/>
            <person name="Ferreira S."/>
            <person name="Hochstein R."/>
            <person name="Heidelberg J."/>
            <person name="Johnson J."/>
            <person name="Mead D."/>
            <person name="Pohorille A."/>
            <person name="Sarmiento M."/>
            <person name="Schweighofer K."/>
            <person name="Seshadri R."/>
            <person name="Voytek M.A."/>
        </authorList>
    </citation>
    <scope>NUCLEOTIDE SEQUENCE [LARGE SCALE GENOMIC DNA]</scope>
    <source>
        <strain evidence="2">Az-Fu1 / DSM 15241 / OCM 825</strain>
    </source>
</reference>
<dbReference type="InterPro" id="IPR012296">
    <property type="entry name" value="Nuclease_put_TT1808"/>
</dbReference>
<protein>
    <submittedName>
        <fullName evidence="1">Uncharacterized protein</fullName>
    </submittedName>
</protein>
<dbReference type="EMBL" id="CP001229">
    <property type="protein sequence ID" value="ACN98713.1"/>
    <property type="molecule type" value="Genomic_DNA"/>
</dbReference>
<dbReference type="OrthoDB" id="13459at2"/>
<keyword evidence="2" id="KW-1185">Reference proteome</keyword>
<gene>
    <name evidence="1" type="ordered locus">SULAZ_0337</name>
</gene>
<dbReference type="KEGG" id="saf:SULAZ_0337"/>
<dbReference type="AlphaFoldDB" id="C1DT94"/>
<dbReference type="RefSeq" id="WP_012674035.1">
    <property type="nucleotide sequence ID" value="NC_012438.1"/>
</dbReference>
<accession>C1DT94</accession>
<dbReference type="HOGENOM" id="CLU_1352862_0_0_0"/>
<name>C1DT94_SULAA</name>
<organism evidence="1 2">
    <name type="scientific">Sulfurihydrogenibium azorense (strain DSM 15241 / OCM 825 / Az-Fu1)</name>
    <dbReference type="NCBI Taxonomy" id="204536"/>
    <lineage>
        <taxon>Bacteria</taxon>
        <taxon>Pseudomonadati</taxon>
        <taxon>Aquificota</taxon>
        <taxon>Aquificia</taxon>
        <taxon>Aquificales</taxon>
        <taxon>Hydrogenothermaceae</taxon>
        <taxon>Sulfurihydrogenibium</taxon>
    </lineage>
</organism>
<dbReference type="Proteomes" id="UP000001369">
    <property type="component" value="Chromosome"/>
</dbReference>
<dbReference type="STRING" id="204536.SULAZ_0337"/>
<evidence type="ECO:0000313" key="1">
    <source>
        <dbReference type="EMBL" id="ACN98713.1"/>
    </source>
</evidence>